<dbReference type="EMBL" id="JAXCGZ010011387">
    <property type="protein sequence ID" value="KAK7075019.1"/>
    <property type="molecule type" value="Genomic_DNA"/>
</dbReference>
<reference evidence="2 3" key="1">
    <citation type="submission" date="2023-11" db="EMBL/GenBank/DDBJ databases">
        <title>Halocaridina rubra genome assembly.</title>
        <authorList>
            <person name="Smith C."/>
        </authorList>
    </citation>
    <scope>NUCLEOTIDE SEQUENCE [LARGE SCALE GENOMIC DNA]</scope>
    <source>
        <strain evidence="2">EP-1</strain>
        <tissue evidence="2">Whole</tissue>
    </source>
</reference>
<feature type="domain" description="Amine oxidase" evidence="1">
    <location>
        <begin position="10"/>
        <end position="88"/>
    </location>
</feature>
<dbReference type="Proteomes" id="UP001381693">
    <property type="component" value="Unassembled WGS sequence"/>
</dbReference>
<gene>
    <name evidence="2" type="ORF">SK128_026055</name>
</gene>
<dbReference type="GO" id="GO:0004729">
    <property type="term" value="F:oxygen-dependent protoporphyrinogen oxidase activity"/>
    <property type="evidence" value="ECO:0007669"/>
    <property type="project" value="TreeGrafter"/>
</dbReference>
<proteinExistence type="predicted"/>
<dbReference type="Pfam" id="PF01593">
    <property type="entry name" value="Amino_oxidase"/>
    <property type="match status" value="1"/>
</dbReference>
<dbReference type="GO" id="GO:0005743">
    <property type="term" value="C:mitochondrial inner membrane"/>
    <property type="evidence" value="ECO:0007669"/>
    <property type="project" value="TreeGrafter"/>
</dbReference>
<dbReference type="PANTHER" id="PTHR42923:SF3">
    <property type="entry name" value="PROTOPORPHYRINOGEN OXIDASE"/>
    <property type="match status" value="1"/>
</dbReference>
<accession>A0AAN8XAH4</accession>
<dbReference type="InterPro" id="IPR050464">
    <property type="entry name" value="Zeta_carotene_desat/Oxidored"/>
</dbReference>
<dbReference type="AlphaFoldDB" id="A0AAN8XAH4"/>
<evidence type="ECO:0000259" key="1">
    <source>
        <dbReference type="Pfam" id="PF01593"/>
    </source>
</evidence>
<dbReference type="Gene3D" id="3.50.50.60">
    <property type="entry name" value="FAD/NAD(P)-binding domain"/>
    <property type="match status" value="1"/>
</dbReference>
<sequence>MTVAVLGGGISGLAAAHYLKLSNPSRKVVIFEASHRLGGWIKSTKFDDGTVYEQGPRTLRGAGNAGANTLALAESLGLTDRVISVPYSHPSAQNRLIQVCK</sequence>
<dbReference type="SUPFAM" id="SSF51905">
    <property type="entry name" value="FAD/NAD(P)-binding domain"/>
    <property type="match status" value="1"/>
</dbReference>
<dbReference type="PANTHER" id="PTHR42923">
    <property type="entry name" value="PROTOPORPHYRINOGEN OXIDASE"/>
    <property type="match status" value="1"/>
</dbReference>
<dbReference type="GO" id="GO:0006783">
    <property type="term" value="P:heme biosynthetic process"/>
    <property type="evidence" value="ECO:0007669"/>
    <property type="project" value="TreeGrafter"/>
</dbReference>
<name>A0AAN8XAH4_HALRR</name>
<protein>
    <recommendedName>
        <fullName evidence="1">Amine oxidase domain-containing protein</fullName>
    </recommendedName>
</protein>
<organism evidence="2 3">
    <name type="scientific">Halocaridina rubra</name>
    <name type="common">Hawaiian red shrimp</name>
    <dbReference type="NCBI Taxonomy" id="373956"/>
    <lineage>
        <taxon>Eukaryota</taxon>
        <taxon>Metazoa</taxon>
        <taxon>Ecdysozoa</taxon>
        <taxon>Arthropoda</taxon>
        <taxon>Crustacea</taxon>
        <taxon>Multicrustacea</taxon>
        <taxon>Malacostraca</taxon>
        <taxon>Eumalacostraca</taxon>
        <taxon>Eucarida</taxon>
        <taxon>Decapoda</taxon>
        <taxon>Pleocyemata</taxon>
        <taxon>Caridea</taxon>
        <taxon>Atyoidea</taxon>
        <taxon>Atyidae</taxon>
        <taxon>Halocaridina</taxon>
    </lineage>
</organism>
<dbReference type="InterPro" id="IPR002937">
    <property type="entry name" value="Amino_oxidase"/>
</dbReference>
<comment type="caution">
    <text evidence="2">The sequence shown here is derived from an EMBL/GenBank/DDBJ whole genome shotgun (WGS) entry which is preliminary data.</text>
</comment>
<keyword evidence="3" id="KW-1185">Reference proteome</keyword>
<dbReference type="InterPro" id="IPR036188">
    <property type="entry name" value="FAD/NAD-bd_sf"/>
</dbReference>
<evidence type="ECO:0000313" key="2">
    <source>
        <dbReference type="EMBL" id="KAK7075019.1"/>
    </source>
</evidence>
<evidence type="ECO:0000313" key="3">
    <source>
        <dbReference type="Proteomes" id="UP001381693"/>
    </source>
</evidence>